<dbReference type="Proteomes" id="UP001221757">
    <property type="component" value="Unassembled WGS sequence"/>
</dbReference>
<accession>A0AAD7G625</accession>
<gene>
    <name evidence="1" type="ORF">B0H17DRAFT_952691</name>
</gene>
<feature type="non-terminal residue" evidence="1">
    <location>
        <position position="1"/>
    </location>
</feature>
<reference evidence="1" key="1">
    <citation type="submission" date="2023-03" db="EMBL/GenBank/DDBJ databases">
        <title>Massive genome expansion in bonnet fungi (Mycena s.s.) driven by repeated elements and novel gene families across ecological guilds.</title>
        <authorList>
            <consortium name="Lawrence Berkeley National Laboratory"/>
            <person name="Harder C.B."/>
            <person name="Miyauchi S."/>
            <person name="Viragh M."/>
            <person name="Kuo A."/>
            <person name="Thoen E."/>
            <person name="Andreopoulos B."/>
            <person name="Lu D."/>
            <person name="Skrede I."/>
            <person name="Drula E."/>
            <person name="Henrissat B."/>
            <person name="Morin E."/>
            <person name="Kohler A."/>
            <person name="Barry K."/>
            <person name="LaButti K."/>
            <person name="Morin E."/>
            <person name="Salamov A."/>
            <person name="Lipzen A."/>
            <person name="Mereny Z."/>
            <person name="Hegedus B."/>
            <person name="Baldrian P."/>
            <person name="Stursova M."/>
            <person name="Weitz H."/>
            <person name="Taylor A."/>
            <person name="Grigoriev I.V."/>
            <person name="Nagy L.G."/>
            <person name="Martin F."/>
            <person name="Kauserud H."/>
        </authorList>
    </citation>
    <scope>NUCLEOTIDE SEQUENCE</scope>
    <source>
        <strain evidence="1">CBHHK067</strain>
    </source>
</reference>
<evidence type="ECO:0000313" key="2">
    <source>
        <dbReference type="Proteomes" id="UP001221757"/>
    </source>
</evidence>
<proteinExistence type="predicted"/>
<keyword evidence="2" id="KW-1185">Reference proteome</keyword>
<organism evidence="1 2">
    <name type="scientific">Mycena rosella</name>
    <name type="common">Pink bonnet</name>
    <name type="synonym">Agaricus rosellus</name>
    <dbReference type="NCBI Taxonomy" id="1033263"/>
    <lineage>
        <taxon>Eukaryota</taxon>
        <taxon>Fungi</taxon>
        <taxon>Dikarya</taxon>
        <taxon>Basidiomycota</taxon>
        <taxon>Agaricomycotina</taxon>
        <taxon>Agaricomycetes</taxon>
        <taxon>Agaricomycetidae</taxon>
        <taxon>Agaricales</taxon>
        <taxon>Marasmiineae</taxon>
        <taxon>Mycenaceae</taxon>
        <taxon>Mycena</taxon>
    </lineage>
</organism>
<name>A0AAD7G625_MYCRO</name>
<dbReference type="EMBL" id="JARKIE010000234">
    <property type="protein sequence ID" value="KAJ7663444.1"/>
    <property type="molecule type" value="Genomic_DNA"/>
</dbReference>
<sequence length="86" mass="9826">LRFPQLKALNFHGLNQFLRMACLARRTIAFQQVNNRRLPPVLPPAILQTISTSLNVSDTSLVQTYWAAFKDIHILWDPPVITPSDE</sequence>
<dbReference type="AlphaFoldDB" id="A0AAD7G625"/>
<evidence type="ECO:0000313" key="1">
    <source>
        <dbReference type="EMBL" id="KAJ7663444.1"/>
    </source>
</evidence>
<comment type="caution">
    <text evidence="1">The sequence shown here is derived from an EMBL/GenBank/DDBJ whole genome shotgun (WGS) entry which is preliminary data.</text>
</comment>
<protein>
    <submittedName>
        <fullName evidence="1">Uncharacterized protein</fullName>
    </submittedName>
</protein>